<name>A0A6C2UU60_9BACT</name>
<sequence length="29" mass="3106">MQFELNAGHAYGDYYATPKLSATNPASST</sequence>
<reference evidence="1 2" key="1">
    <citation type="submission" date="2019-04" db="EMBL/GenBank/DDBJ databases">
        <authorList>
            <person name="Van Vliet M D."/>
        </authorList>
    </citation>
    <scope>NUCLEOTIDE SEQUENCE [LARGE SCALE GENOMIC DNA]</scope>
    <source>
        <strain evidence="1 2">F21</strain>
    </source>
</reference>
<keyword evidence="2" id="KW-1185">Reference proteome</keyword>
<dbReference type="AlphaFoldDB" id="A0A6C2UU60"/>
<proteinExistence type="predicted"/>
<protein>
    <submittedName>
        <fullName evidence="1">Uncharacterized protein</fullName>
    </submittedName>
</protein>
<gene>
    <name evidence="1" type="ORF">SCARR_04968</name>
</gene>
<evidence type="ECO:0000313" key="1">
    <source>
        <dbReference type="EMBL" id="VGO22871.1"/>
    </source>
</evidence>
<accession>A0A6C2UU60</accession>
<organism evidence="1 2">
    <name type="scientific">Pontiella sulfatireligans</name>
    <dbReference type="NCBI Taxonomy" id="2750658"/>
    <lineage>
        <taxon>Bacteria</taxon>
        <taxon>Pseudomonadati</taxon>
        <taxon>Kiritimatiellota</taxon>
        <taxon>Kiritimatiellia</taxon>
        <taxon>Kiritimatiellales</taxon>
        <taxon>Pontiellaceae</taxon>
        <taxon>Pontiella</taxon>
    </lineage>
</organism>
<dbReference type="Proteomes" id="UP000346198">
    <property type="component" value="Unassembled WGS sequence"/>
</dbReference>
<evidence type="ECO:0000313" key="2">
    <source>
        <dbReference type="Proteomes" id="UP000346198"/>
    </source>
</evidence>
<dbReference type="EMBL" id="CAAHFH010000002">
    <property type="protein sequence ID" value="VGO22871.1"/>
    <property type="molecule type" value="Genomic_DNA"/>
</dbReference>